<dbReference type="GO" id="GO:0009244">
    <property type="term" value="P:lipopolysaccharide core region biosynthetic process"/>
    <property type="evidence" value="ECO:0007669"/>
    <property type="project" value="UniProtKB-UniRule"/>
</dbReference>
<feature type="active site" description="Proton acceptor" evidence="7">
    <location>
        <position position="60"/>
    </location>
</feature>
<proteinExistence type="inferred from homology"/>
<evidence type="ECO:0000256" key="4">
    <source>
        <dbReference type="ARBA" id="ARBA00022679"/>
    </source>
</evidence>
<evidence type="ECO:0000256" key="6">
    <source>
        <dbReference type="ARBA" id="ARBA00049183"/>
    </source>
</evidence>
<dbReference type="InterPro" id="IPR007507">
    <property type="entry name" value="Glycos_transf_N"/>
</dbReference>
<dbReference type="InterPro" id="IPR039901">
    <property type="entry name" value="Kdotransferase"/>
</dbReference>
<dbReference type="Proteomes" id="UP000008634">
    <property type="component" value="Chromosome"/>
</dbReference>
<dbReference type="GO" id="GO:0005886">
    <property type="term" value="C:plasma membrane"/>
    <property type="evidence" value="ECO:0007669"/>
    <property type="project" value="UniProtKB-SubCell"/>
</dbReference>
<keyword evidence="8" id="KW-0448">Lipopolysaccharide biosynthesis</keyword>
<dbReference type="HOGENOM" id="CLU_036146_2_1_10"/>
<accession>E6X3Z2</accession>
<comment type="function">
    <text evidence="8">Involved in lipopolysaccharide (LPS) biosynthesis. Catalyzes the transfer of 3-deoxy-D-manno-octulosonate (Kdo) residue(s) from CMP-Kdo to lipid IV(A), the tetraacyldisaccharide-1,4'-bisphosphate precursor of lipid A.</text>
</comment>
<keyword evidence="11" id="KW-1185">Reference proteome</keyword>
<protein>
    <recommendedName>
        <fullName evidence="3 8">3-deoxy-D-manno-octulosonic acid transferase</fullName>
        <shortName evidence="8">Kdo transferase</shortName>
        <ecNumber evidence="2 8">2.4.99.12</ecNumber>
    </recommendedName>
    <alternativeName>
        <fullName evidence="5 8">Lipid IV(A) 3-deoxy-D-manno-octulosonic acid transferase</fullName>
    </alternativeName>
</protein>
<dbReference type="KEGG" id="cao:Celal_2020"/>
<evidence type="ECO:0000259" key="9">
    <source>
        <dbReference type="Pfam" id="PF04413"/>
    </source>
</evidence>
<evidence type="ECO:0000313" key="10">
    <source>
        <dbReference type="EMBL" id="ADV49317.1"/>
    </source>
</evidence>
<reference evidence="10 11" key="1">
    <citation type="journal article" date="2010" name="Stand. Genomic Sci.">
        <title>Complete genome sequence of Cellulophaga algicola type strain (IC166).</title>
        <authorList>
            <person name="Abt B."/>
            <person name="Lu M."/>
            <person name="Misra M."/>
            <person name="Han C."/>
            <person name="Nolan M."/>
            <person name="Lucas S."/>
            <person name="Hammon N."/>
            <person name="Deshpande S."/>
            <person name="Cheng J.F."/>
            <person name="Tapia R."/>
            <person name="Goodwin L."/>
            <person name="Pitluck S."/>
            <person name="Liolios K."/>
            <person name="Pagani I."/>
            <person name="Ivanova N."/>
            <person name="Mavromatis K."/>
            <person name="Ovchinikova G."/>
            <person name="Pati A."/>
            <person name="Chen A."/>
            <person name="Palaniappan K."/>
            <person name="Land M."/>
            <person name="Hauser L."/>
            <person name="Chang Y.J."/>
            <person name="Jeffries C.D."/>
            <person name="Detter J.C."/>
            <person name="Brambilla E."/>
            <person name="Rohde M."/>
            <person name="Tindall B.J."/>
            <person name="Goker M."/>
            <person name="Woyke T."/>
            <person name="Bristow J."/>
            <person name="Eisen J.A."/>
            <person name="Markowitz V."/>
            <person name="Hugenholtz P."/>
            <person name="Kyrpides N.C."/>
            <person name="Klenk H.P."/>
            <person name="Lapidus A."/>
        </authorList>
    </citation>
    <scope>NUCLEOTIDE SEQUENCE [LARGE SCALE GENOMIC DNA]</scope>
    <source>
        <strain evidence="11">DSM 14237 / IC166 / ACAM 630</strain>
    </source>
</reference>
<dbReference type="AlphaFoldDB" id="E6X3Z2"/>
<organism evidence="10 11">
    <name type="scientific">Cellulophaga algicola (strain DSM 14237 / IC166 / ACAM 630)</name>
    <dbReference type="NCBI Taxonomy" id="688270"/>
    <lineage>
        <taxon>Bacteria</taxon>
        <taxon>Pseudomonadati</taxon>
        <taxon>Bacteroidota</taxon>
        <taxon>Flavobacteriia</taxon>
        <taxon>Flavobacteriales</taxon>
        <taxon>Flavobacteriaceae</taxon>
        <taxon>Cellulophaga</taxon>
    </lineage>
</organism>
<evidence type="ECO:0000256" key="7">
    <source>
        <dbReference type="PIRSR" id="PIRSR639901-1"/>
    </source>
</evidence>
<comment type="pathway">
    <text evidence="1 8">Bacterial outer membrane biogenesis; LPS core biosynthesis.</text>
</comment>
<evidence type="ECO:0000256" key="1">
    <source>
        <dbReference type="ARBA" id="ARBA00004713"/>
    </source>
</evidence>
<dbReference type="Pfam" id="PF04413">
    <property type="entry name" value="Glycos_transf_N"/>
    <property type="match status" value="1"/>
</dbReference>
<comment type="similarity">
    <text evidence="8">Belongs to the glycosyltransferase group 1 family.</text>
</comment>
<evidence type="ECO:0000256" key="2">
    <source>
        <dbReference type="ARBA" id="ARBA00012621"/>
    </source>
</evidence>
<dbReference type="EC" id="2.4.99.12" evidence="2 8"/>
<dbReference type="EMBL" id="CP002453">
    <property type="protein sequence ID" value="ADV49317.1"/>
    <property type="molecule type" value="Genomic_DNA"/>
</dbReference>
<comment type="catalytic activity">
    <reaction evidence="6 8">
        <text>lipid IVA (E. coli) + CMP-3-deoxy-beta-D-manno-octulosonate = alpha-Kdo-(2-&gt;6)-lipid IVA (E. coli) + CMP + H(+)</text>
        <dbReference type="Rhea" id="RHEA:28066"/>
        <dbReference type="ChEBI" id="CHEBI:15378"/>
        <dbReference type="ChEBI" id="CHEBI:58603"/>
        <dbReference type="ChEBI" id="CHEBI:60364"/>
        <dbReference type="ChEBI" id="CHEBI:60377"/>
        <dbReference type="ChEBI" id="CHEBI:85987"/>
        <dbReference type="EC" id="2.4.99.12"/>
    </reaction>
</comment>
<name>E6X3Z2_CELAD</name>
<dbReference type="RefSeq" id="WP_013550793.1">
    <property type="nucleotide sequence ID" value="NC_014934.1"/>
</dbReference>
<comment type="subcellular location">
    <subcellularLocation>
        <location evidence="8">Cell membrane</location>
    </subcellularLocation>
</comment>
<evidence type="ECO:0000256" key="3">
    <source>
        <dbReference type="ARBA" id="ARBA00019077"/>
    </source>
</evidence>
<dbReference type="PANTHER" id="PTHR42755">
    <property type="entry name" value="3-DEOXY-MANNO-OCTULOSONATE CYTIDYLYLTRANSFERASE"/>
    <property type="match status" value="1"/>
</dbReference>
<dbReference type="STRING" id="688270.Celal_2020"/>
<dbReference type="Gene3D" id="3.40.50.11720">
    <property type="entry name" value="3-Deoxy-D-manno-octulosonic-acid transferase, N-terminal domain"/>
    <property type="match status" value="1"/>
</dbReference>
<dbReference type="PANTHER" id="PTHR42755:SF1">
    <property type="entry name" value="3-DEOXY-D-MANNO-OCTULOSONIC ACID TRANSFERASE, MITOCHONDRIAL-RELATED"/>
    <property type="match status" value="1"/>
</dbReference>
<dbReference type="eggNOG" id="COG1519">
    <property type="taxonomic scope" value="Bacteria"/>
</dbReference>
<keyword evidence="4 8" id="KW-0808">Transferase</keyword>
<dbReference type="Gene3D" id="3.40.50.2000">
    <property type="entry name" value="Glycogen Phosphorylase B"/>
    <property type="match status" value="1"/>
</dbReference>
<feature type="domain" description="3-deoxy-D-manno-octulosonic-acid transferase N-terminal" evidence="9">
    <location>
        <begin position="45"/>
        <end position="206"/>
    </location>
</feature>
<dbReference type="GO" id="GO:0043842">
    <property type="term" value="F:Kdo transferase activity"/>
    <property type="evidence" value="ECO:0007669"/>
    <property type="project" value="UniProtKB-EC"/>
</dbReference>
<keyword evidence="8" id="KW-0472">Membrane</keyword>
<dbReference type="UniPathway" id="UPA00958"/>
<evidence type="ECO:0000256" key="5">
    <source>
        <dbReference type="ARBA" id="ARBA00031445"/>
    </source>
</evidence>
<dbReference type="SUPFAM" id="SSF53756">
    <property type="entry name" value="UDP-Glycosyltransferase/glycogen phosphorylase"/>
    <property type="match status" value="1"/>
</dbReference>
<dbReference type="InterPro" id="IPR038107">
    <property type="entry name" value="Glycos_transf_N_sf"/>
</dbReference>
<dbReference type="OrthoDB" id="9789797at2"/>
<dbReference type="GO" id="GO:0009245">
    <property type="term" value="P:lipid A biosynthetic process"/>
    <property type="evidence" value="ECO:0007669"/>
    <property type="project" value="TreeGrafter"/>
</dbReference>
<sequence length="411" mass="46645">MHFIYNCSVYIVSFFLRILALFSPKLKLFVNGRKDIFTTLEDKLSKEAPVIWIHTASLGEFEQGLPVIEALNKNYSKHQILVTFFSPSGFEVKKKSSSADVITYLPLDTRYNAKRFIAAVNPDLALFVKYEIWPNYLSELEKNKIPTLLISAIFNKRQIFFKIYGSFMRKSLSAFSYFFVQDKNSQELLKSIGFNNSTISGDTRFDRVLKILDQDNELDFMGNFKQDKSCFVAGSSWPEDEAIIVNYINSNNSSLKFVFAPHTIKKEAIQKLAHAIQKKTVLYSELSDKNPSDYEVLIVDTIGILTKIYSYADVAYVGGGFATGLHNTLEPAVFGIPVLIGPKYSGFKEAEDLVAEKGVISITNQEHFTLELNKLLTSQKHYQETGRINASYISKRKGATNLIMDYIDTIM</sequence>
<evidence type="ECO:0000313" key="11">
    <source>
        <dbReference type="Proteomes" id="UP000008634"/>
    </source>
</evidence>
<evidence type="ECO:0000256" key="8">
    <source>
        <dbReference type="RuleBase" id="RU365103"/>
    </source>
</evidence>
<gene>
    <name evidence="10" type="ordered locus">Celal_2020</name>
</gene>
<keyword evidence="8" id="KW-1003">Cell membrane</keyword>